<name>X1BEZ6_9ZZZZ</name>
<proteinExistence type="predicted"/>
<dbReference type="Gene3D" id="3.40.50.2000">
    <property type="entry name" value="Glycogen Phosphorylase B"/>
    <property type="match status" value="1"/>
</dbReference>
<dbReference type="AlphaFoldDB" id="X1BEZ6"/>
<reference evidence="1" key="1">
    <citation type="journal article" date="2014" name="Front. Microbiol.">
        <title>High frequency of phylogenetically diverse reductive dehalogenase-homologous genes in deep subseafloor sedimentary metagenomes.</title>
        <authorList>
            <person name="Kawai M."/>
            <person name="Futagami T."/>
            <person name="Toyoda A."/>
            <person name="Takaki Y."/>
            <person name="Nishi S."/>
            <person name="Hori S."/>
            <person name="Arai W."/>
            <person name="Tsubouchi T."/>
            <person name="Morono Y."/>
            <person name="Uchiyama I."/>
            <person name="Ito T."/>
            <person name="Fujiyama A."/>
            <person name="Inagaki F."/>
            <person name="Takami H."/>
        </authorList>
    </citation>
    <scope>NUCLEOTIDE SEQUENCE</scope>
    <source>
        <strain evidence="1">Expedition CK06-06</strain>
    </source>
</reference>
<dbReference type="EMBL" id="BART01024844">
    <property type="protein sequence ID" value="GAG93600.1"/>
    <property type="molecule type" value="Genomic_DNA"/>
</dbReference>
<comment type="caution">
    <text evidence="1">The sequence shown here is derived from an EMBL/GenBank/DDBJ whole genome shotgun (WGS) entry which is preliminary data.</text>
</comment>
<evidence type="ECO:0000313" key="1">
    <source>
        <dbReference type="EMBL" id="GAG93600.1"/>
    </source>
</evidence>
<accession>X1BEZ6</accession>
<protein>
    <recommendedName>
        <fullName evidence="2">Glycosyl transferase family 1 domain-containing protein</fullName>
    </recommendedName>
</protein>
<feature type="non-terminal residue" evidence="1">
    <location>
        <position position="283"/>
    </location>
</feature>
<gene>
    <name evidence="1" type="ORF">S01H4_44746</name>
</gene>
<sequence length="283" mass="31231">EHYIHYNADMLITVKEPWVFSTLHKEAINFVPMAIIDHSPVSASITSRLHTALKVIAISRFGQAELKKNKIDSTYIPHGVSDVYHPMSESNRMACRKMFALDPDEFVVGIVAMNRSRKLISRQILGYKRFLELNPDVKSHLFLWTDVKPGRTMDEPTTGISDVGVHLLPEIMELGMGDAIKWPDTKSVVDGIPEWDGNNWIDGWDMVKLYNCFDVNMLCTGGEGAGLPYIEAAACGVPSICTDYAGAPEYVGPGLAVAAKEYVILNAPGTRYALPSIDGMAEA</sequence>
<feature type="non-terminal residue" evidence="1">
    <location>
        <position position="1"/>
    </location>
</feature>
<organism evidence="1">
    <name type="scientific">marine sediment metagenome</name>
    <dbReference type="NCBI Taxonomy" id="412755"/>
    <lineage>
        <taxon>unclassified sequences</taxon>
        <taxon>metagenomes</taxon>
        <taxon>ecological metagenomes</taxon>
    </lineage>
</organism>
<evidence type="ECO:0008006" key="2">
    <source>
        <dbReference type="Google" id="ProtNLM"/>
    </source>
</evidence>
<dbReference type="SUPFAM" id="SSF53756">
    <property type="entry name" value="UDP-Glycosyltransferase/glycogen phosphorylase"/>
    <property type="match status" value="1"/>
</dbReference>
<dbReference type="Pfam" id="PF13692">
    <property type="entry name" value="Glyco_trans_1_4"/>
    <property type="match status" value="1"/>
</dbReference>